<protein>
    <submittedName>
        <fullName evidence="2">Cell division protein FtsA</fullName>
    </submittedName>
</protein>
<dbReference type="InterPro" id="IPR043129">
    <property type="entry name" value="ATPase_NBD"/>
</dbReference>
<keyword evidence="2" id="KW-0131">Cell cycle</keyword>
<dbReference type="PANTHER" id="PTHR32432">
    <property type="entry name" value="CELL DIVISION PROTEIN FTSA-RELATED"/>
    <property type="match status" value="1"/>
</dbReference>
<dbReference type="PANTHER" id="PTHR32432:SF4">
    <property type="entry name" value="CELL DIVISION PROTEIN FTSA"/>
    <property type="match status" value="1"/>
</dbReference>
<evidence type="ECO:0000313" key="2">
    <source>
        <dbReference type="EMBL" id="EKC67864.1"/>
    </source>
</evidence>
<reference evidence="2" key="1">
    <citation type="journal article" date="2013" name="Environ. Microbiol.">
        <title>Microbiota from the distal guts of lean and obese adolescents exhibit partial functional redundancy besides clear differences in community structure.</title>
        <authorList>
            <person name="Ferrer M."/>
            <person name="Ruiz A."/>
            <person name="Lanza F."/>
            <person name="Haange S.B."/>
            <person name="Oberbach A."/>
            <person name="Till H."/>
            <person name="Bargiela R."/>
            <person name="Campoy C."/>
            <person name="Segura M.T."/>
            <person name="Richter M."/>
            <person name="von Bergen M."/>
            <person name="Seifert J."/>
            <person name="Suarez A."/>
        </authorList>
    </citation>
    <scope>NUCLEOTIDE SEQUENCE</scope>
</reference>
<comment type="caution">
    <text evidence="2">The sequence shown here is derived from an EMBL/GenBank/DDBJ whole genome shotgun (WGS) entry which is preliminary data.</text>
</comment>
<dbReference type="GO" id="GO:0032153">
    <property type="term" value="C:cell division site"/>
    <property type="evidence" value="ECO:0007669"/>
    <property type="project" value="TreeGrafter"/>
</dbReference>
<dbReference type="GO" id="GO:0051301">
    <property type="term" value="P:cell division"/>
    <property type="evidence" value="ECO:0007669"/>
    <property type="project" value="UniProtKB-KW"/>
</dbReference>
<dbReference type="InterPro" id="IPR056546">
    <property type="entry name" value="MreB_MamK-like"/>
</dbReference>
<name>K1TJT6_9ZZZZ</name>
<dbReference type="Gene3D" id="3.30.420.40">
    <property type="match status" value="1"/>
</dbReference>
<feature type="compositionally biased region" description="Basic and acidic residues" evidence="1">
    <location>
        <begin position="192"/>
        <end position="210"/>
    </location>
</feature>
<organism evidence="2">
    <name type="scientific">human gut metagenome</name>
    <dbReference type="NCBI Taxonomy" id="408170"/>
    <lineage>
        <taxon>unclassified sequences</taxon>
        <taxon>metagenomes</taxon>
        <taxon>organismal metagenomes</taxon>
    </lineage>
</organism>
<dbReference type="EMBL" id="AJWY01006078">
    <property type="protein sequence ID" value="EKC67864.1"/>
    <property type="molecule type" value="Genomic_DNA"/>
</dbReference>
<accession>K1TJT6</accession>
<feature type="compositionally biased region" description="Basic and acidic residues" evidence="1">
    <location>
        <begin position="158"/>
        <end position="182"/>
    </location>
</feature>
<keyword evidence="2" id="KW-0132">Cell division</keyword>
<evidence type="ECO:0000256" key="1">
    <source>
        <dbReference type="SAM" id="MobiDB-lite"/>
    </source>
</evidence>
<dbReference type="AlphaFoldDB" id="K1TJT6"/>
<feature type="non-terminal residue" evidence="2">
    <location>
        <position position="224"/>
    </location>
</feature>
<proteinExistence type="predicted"/>
<dbReference type="InterPro" id="IPR050696">
    <property type="entry name" value="FtsA/MreB"/>
</dbReference>
<dbReference type="GO" id="GO:0009898">
    <property type="term" value="C:cytoplasmic side of plasma membrane"/>
    <property type="evidence" value="ECO:0007669"/>
    <property type="project" value="TreeGrafter"/>
</dbReference>
<feature type="region of interest" description="Disordered" evidence="1">
    <location>
        <begin position="115"/>
        <end position="224"/>
    </location>
</feature>
<dbReference type="SUPFAM" id="SSF53067">
    <property type="entry name" value="Actin-like ATPase domain"/>
    <property type="match status" value="1"/>
</dbReference>
<sequence length="224" mass="25112">MNRDIRSIAIPERFIEKLKTTHGYAVAAQIPEEKRSQNIKIKGRTQRENKEISFYNLAQIIEARLLDIVENVMEEIKESGYADKLGSGIVLTGGGAYLKDIDTLFRERTKYDVRTGSAYPRTGERPVAPGSGRHAPLFGDRSAAARPAGEPHSGRRRTAPEKRENRGADRHRSRQADTDGRRTATAARPRRGRPEGKEEDTVKRPTDGDTPRTPNNGKGKDKRR</sequence>
<gene>
    <name evidence="2" type="ORF">LEA_09082</name>
</gene>
<dbReference type="Pfam" id="PF06723">
    <property type="entry name" value="MreB_Mbl"/>
    <property type="match status" value="1"/>
</dbReference>